<evidence type="ECO:0000313" key="9">
    <source>
        <dbReference type="Proteomes" id="UP000198287"/>
    </source>
</evidence>
<evidence type="ECO:0000256" key="6">
    <source>
        <dbReference type="SAM" id="Phobius"/>
    </source>
</evidence>
<name>A0A226EKQ5_FOLCA</name>
<keyword evidence="4 6" id="KW-0472">Membrane</keyword>
<keyword evidence="9" id="KW-1185">Reference proteome</keyword>
<sequence length="612" mass="71961">MKKPSQSRSQADRFADLNEDVSADQKWQDELQVRWQSFLQRVRVHEMLKCLHGEHRKLQVLREHTDLDEIMQARFAQIGVKRRKRESDELVAEGLWEDERDQESGRDQKENSTAATDDDETRTEHDVTDPKDDNLDVAKEMNAIFLRTQKEEEERMAIVYPNLKRVLADPKYVAKSAVKMFRTRTNINDEEFEEILGLCDDKVEQQALRDAFEEKKNRERHLHNADEKRQMLYDFINSNFFIQFMLITVIVSTVGIFILTFEPILIRYVYPVQVMDSCIIGIFVVEAIFKIMIYKGTYFTKLWNLLDIFIIVVHIVEVLVELITKTLALATELNQNIGFKTIKSLRALRLLRVIKFLPNLQVVVTTVFHSMLSMGSIAVLMSLFIFVFAVLGRGLFFEESPAHFGTIGYAFVTLFQLLTLDDWFELLDVIDTESEEKAKQYWIMFTYLFCYIVIEYFVFLNLFVAVLVDNFQLTLADAAITKQKEALIYLEGHEKYIEMNKPYEEKDVEEEDAKDDLLRNSEYVNSDSVELDVEDYFPTKKGTRENALLEHIFKDLTSIDFEHYLFKRRFSILNAIMDKASHGTHHRWKLQDSTHLSTRNKEVLEQQQRNIF</sequence>
<evidence type="ECO:0000256" key="3">
    <source>
        <dbReference type="ARBA" id="ARBA00022989"/>
    </source>
</evidence>
<dbReference type="GO" id="GO:0005509">
    <property type="term" value="F:calcium ion binding"/>
    <property type="evidence" value="ECO:0007669"/>
    <property type="project" value="InterPro"/>
</dbReference>
<comment type="subcellular location">
    <subcellularLocation>
        <location evidence="1">Membrane</location>
        <topology evidence="1">Multi-pass membrane protein</topology>
    </subcellularLocation>
</comment>
<dbReference type="GO" id="GO:0060296">
    <property type="term" value="P:regulation of cilium beat frequency involved in ciliary motility"/>
    <property type="evidence" value="ECO:0007669"/>
    <property type="project" value="TreeGrafter"/>
</dbReference>
<comment type="caution">
    <text evidence="8">The sequence shown here is derived from an EMBL/GenBank/DDBJ whole genome shotgun (WGS) entry which is preliminary data.</text>
</comment>
<reference evidence="8 9" key="1">
    <citation type="submission" date="2015-12" db="EMBL/GenBank/DDBJ databases">
        <title>The genome of Folsomia candida.</title>
        <authorList>
            <person name="Faddeeva A."/>
            <person name="Derks M.F."/>
            <person name="Anvar Y."/>
            <person name="Smit S."/>
            <person name="Van Straalen N."/>
            <person name="Roelofs D."/>
        </authorList>
    </citation>
    <scope>NUCLEOTIDE SEQUENCE [LARGE SCALE GENOMIC DNA]</scope>
    <source>
        <strain evidence="8 9">VU population</strain>
        <tissue evidence="8">Whole body</tissue>
    </source>
</reference>
<dbReference type="InterPro" id="IPR003915">
    <property type="entry name" value="PKD_2"/>
</dbReference>
<dbReference type="InterPro" id="IPR005821">
    <property type="entry name" value="Ion_trans_dom"/>
</dbReference>
<dbReference type="Pfam" id="PF00520">
    <property type="entry name" value="Ion_trans"/>
    <property type="match status" value="1"/>
</dbReference>
<dbReference type="PRINTS" id="PR01433">
    <property type="entry name" value="POLYCYSTIN2"/>
</dbReference>
<dbReference type="OMA" id="HIDIAIY"/>
<dbReference type="OrthoDB" id="6282829at2759"/>
<dbReference type="STRING" id="158441.A0A226EKQ5"/>
<dbReference type="GO" id="GO:0036128">
    <property type="term" value="C:CatSper complex"/>
    <property type="evidence" value="ECO:0007669"/>
    <property type="project" value="InterPro"/>
</dbReference>
<feature type="region of interest" description="Disordered" evidence="5">
    <location>
        <begin position="93"/>
        <end position="134"/>
    </location>
</feature>
<feature type="domain" description="Ion transport" evidence="7">
    <location>
        <begin position="240"/>
        <end position="473"/>
    </location>
</feature>
<evidence type="ECO:0000256" key="2">
    <source>
        <dbReference type="ARBA" id="ARBA00022692"/>
    </source>
</evidence>
<dbReference type="EMBL" id="LNIX01000003">
    <property type="protein sequence ID" value="OXA58285.1"/>
    <property type="molecule type" value="Genomic_DNA"/>
</dbReference>
<feature type="transmembrane region" description="Helical" evidence="6">
    <location>
        <begin position="440"/>
        <end position="468"/>
    </location>
</feature>
<dbReference type="GO" id="GO:0030317">
    <property type="term" value="P:flagellated sperm motility"/>
    <property type="evidence" value="ECO:0007669"/>
    <property type="project" value="InterPro"/>
</dbReference>
<feature type="transmembrane region" description="Helical" evidence="6">
    <location>
        <begin position="402"/>
        <end position="420"/>
    </location>
</feature>
<dbReference type="PANTHER" id="PTHR47193:SF1">
    <property type="entry name" value="CATION CHANNEL SPERM-ASSOCIATED PROTEIN 1"/>
    <property type="match status" value="1"/>
</dbReference>
<feature type="transmembrane region" description="Helical" evidence="6">
    <location>
        <begin position="367"/>
        <end position="390"/>
    </location>
</feature>
<dbReference type="SUPFAM" id="SSF81324">
    <property type="entry name" value="Voltage-gated potassium channels"/>
    <property type="match status" value="1"/>
</dbReference>
<dbReference type="Gene3D" id="1.20.120.350">
    <property type="entry name" value="Voltage-gated potassium channels. Chain C"/>
    <property type="match status" value="1"/>
</dbReference>
<dbReference type="GO" id="GO:0005227">
    <property type="term" value="F:calcium-activated cation channel activity"/>
    <property type="evidence" value="ECO:0007669"/>
    <property type="project" value="InterPro"/>
</dbReference>
<feature type="transmembrane region" description="Helical" evidence="6">
    <location>
        <begin position="273"/>
        <end position="293"/>
    </location>
</feature>
<keyword evidence="3 6" id="KW-1133">Transmembrane helix</keyword>
<organism evidence="8 9">
    <name type="scientific">Folsomia candida</name>
    <name type="common">Springtail</name>
    <dbReference type="NCBI Taxonomy" id="158441"/>
    <lineage>
        <taxon>Eukaryota</taxon>
        <taxon>Metazoa</taxon>
        <taxon>Ecdysozoa</taxon>
        <taxon>Arthropoda</taxon>
        <taxon>Hexapoda</taxon>
        <taxon>Collembola</taxon>
        <taxon>Entomobryomorpha</taxon>
        <taxon>Isotomoidea</taxon>
        <taxon>Isotomidae</taxon>
        <taxon>Proisotominae</taxon>
        <taxon>Folsomia</taxon>
    </lineage>
</organism>
<evidence type="ECO:0000256" key="5">
    <source>
        <dbReference type="SAM" id="MobiDB-lite"/>
    </source>
</evidence>
<dbReference type="GO" id="GO:0005245">
    <property type="term" value="F:voltage-gated calcium channel activity"/>
    <property type="evidence" value="ECO:0007669"/>
    <property type="project" value="TreeGrafter"/>
</dbReference>
<evidence type="ECO:0000256" key="1">
    <source>
        <dbReference type="ARBA" id="ARBA00004141"/>
    </source>
</evidence>
<dbReference type="AlphaFoldDB" id="A0A226EKQ5"/>
<evidence type="ECO:0000259" key="7">
    <source>
        <dbReference type="Pfam" id="PF00520"/>
    </source>
</evidence>
<feature type="transmembrane region" description="Helical" evidence="6">
    <location>
        <begin position="305"/>
        <end position="324"/>
    </location>
</feature>
<dbReference type="PANTHER" id="PTHR47193">
    <property type="entry name" value="CATION CHANNEL SPERM-ASSOCIATED PROTEIN 1"/>
    <property type="match status" value="1"/>
</dbReference>
<evidence type="ECO:0000313" key="8">
    <source>
        <dbReference type="EMBL" id="OXA58285.1"/>
    </source>
</evidence>
<dbReference type="InterPro" id="IPR027359">
    <property type="entry name" value="Volt_channel_dom_sf"/>
</dbReference>
<dbReference type="Gene3D" id="1.10.287.70">
    <property type="match status" value="1"/>
</dbReference>
<dbReference type="InterPro" id="IPR028746">
    <property type="entry name" value="CatSper1"/>
</dbReference>
<feature type="transmembrane region" description="Helical" evidence="6">
    <location>
        <begin position="240"/>
        <end position="261"/>
    </location>
</feature>
<keyword evidence="2 6" id="KW-0812">Transmembrane</keyword>
<dbReference type="Proteomes" id="UP000198287">
    <property type="component" value="Unassembled WGS sequence"/>
</dbReference>
<proteinExistence type="predicted"/>
<accession>A0A226EKQ5</accession>
<evidence type="ECO:0000256" key="4">
    <source>
        <dbReference type="ARBA" id="ARBA00023136"/>
    </source>
</evidence>
<gene>
    <name evidence="8" type="ORF">Fcan01_07346</name>
</gene>
<dbReference type="GO" id="GO:0007283">
    <property type="term" value="P:spermatogenesis"/>
    <property type="evidence" value="ECO:0007669"/>
    <property type="project" value="TreeGrafter"/>
</dbReference>
<protein>
    <submittedName>
        <fullName evidence="8">Cation channel sperm-associated protein 1</fullName>
    </submittedName>
</protein>
<feature type="compositionally biased region" description="Basic and acidic residues" evidence="5">
    <location>
        <begin position="122"/>
        <end position="134"/>
    </location>
</feature>